<feature type="region of interest" description="Disordered" evidence="1">
    <location>
        <begin position="1"/>
        <end position="64"/>
    </location>
</feature>
<sequence length="111" mass="11626">MPLNASNENETASAVELTPLLRRPRVQMPPPQATYLARTSNTGYDPATLSDDEDDATTTDAASVSSSTWSAAAAAPAVTTLAVLDGPIPVTIENATELRDWKISRVGGEPS</sequence>
<evidence type="ECO:0000313" key="3">
    <source>
        <dbReference type="Proteomes" id="UP000777482"/>
    </source>
</evidence>
<protein>
    <submittedName>
        <fullName evidence="2">Uncharacterized protein</fullName>
    </submittedName>
</protein>
<feature type="compositionally biased region" description="Polar residues" evidence="1">
    <location>
        <begin position="1"/>
        <end position="12"/>
    </location>
</feature>
<accession>A0A9P7B4V8</accession>
<evidence type="ECO:0000256" key="1">
    <source>
        <dbReference type="SAM" id="MobiDB-lite"/>
    </source>
</evidence>
<proteinExistence type="predicted"/>
<comment type="caution">
    <text evidence="2">The sequence shown here is derived from an EMBL/GenBank/DDBJ whole genome shotgun (WGS) entry which is preliminary data.</text>
</comment>
<reference evidence="2 3" key="1">
    <citation type="submission" date="2020-11" db="EMBL/GenBank/DDBJ databases">
        <title>Kefir isolates.</title>
        <authorList>
            <person name="Marcisauskas S."/>
            <person name="Kim Y."/>
            <person name="Blasche S."/>
        </authorList>
    </citation>
    <scope>NUCLEOTIDE SEQUENCE [LARGE SCALE GENOMIC DNA]</scope>
    <source>
        <strain evidence="2 3">KR</strain>
    </source>
</reference>
<name>A0A9P7B4V8_RHOMI</name>
<dbReference type="Proteomes" id="UP000777482">
    <property type="component" value="Unassembled WGS sequence"/>
</dbReference>
<dbReference type="EMBL" id="PUHQ01000063">
    <property type="protein sequence ID" value="KAG0658682.1"/>
    <property type="molecule type" value="Genomic_DNA"/>
</dbReference>
<evidence type="ECO:0000313" key="2">
    <source>
        <dbReference type="EMBL" id="KAG0658682.1"/>
    </source>
</evidence>
<gene>
    <name evidence="2" type="ORF">C6P46_005678</name>
</gene>
<dbReference type="AlphaFoldDB" id="A0A9P7B4V8"/>
<keyword evidence="3" id="KW-1185">Reference proteome</keyword>
<organism evidence="2 3">
    <name type="scientific">Rhodotorula mucilaginosa</name>
    <name type="common">Yeast</name>
    <name type="synonym">Rhodotorula rubra</name>
    <dbReference type="NCBI Taxonomy" id="5537"/>
    <lineage>
        <taxon>Eukaryota</taxon>
        <taxon>Fungi</taxon>
        <taxon>Dikarya</taxon>
        <taxon>Basidiomycota</taxon>
        <taxon>Pucciniomycotina</taxon>
        <taxon>Microbotryomycetes</taxon>
        <taxon>Sporidiobolales</taxon>
        <taxon>Sporidiobolaceae</taxon>
        <taxon>Rhodotorula</taxon>
    </lineage>
</organism>